<dbReference type="SUPFAM" id="SSF56672">
    <property type="entry name" value="DNA/RNA polymerases"/>
    <property type="match status" value="1"/>
</dbReference>
<keyword evidence="2" id="KW-0548">Nucleotidyltransferase</keyword>
<dbReference type="EMBL" id="AP018696">
    <property type="protein sequence ID" value="BBE21003.1"/>
    <property type="molecule type" value="Genomic_DNA"/>
</dbReference>
<dbReference type="PANTHER" id="PTHR34047">
    <property type="entry name" value="NUCLEAR INTRON MATURASE 1, MITOCHONDRIAL-RELATED"/>
    <property type="match status" value="1"/>
</dbReference>
<dbReference type="SMART" id="SM00507">
    <property type="entry name" value="HNHc"/>
    <property type="match status" value="1"/>
</dbReference>
<keyword evidence="2" id="KW-0808">Transferase</keyword>
<evidence type="ECO:0000259" key="1">
    <source>
        <dbReference type="PROSITE" id="PS50878"/>
    </source>
</evidence>
<organism evidence="2">
    <name type="scientific">Ulva ohnoi</name>
    <dbReference type="NCBI Taxonomy" id="240864"/>
    <lineage>
        <taxon>Eukaryota</taxon>
        <taxon>Viridiplantae</taxon>
        <taxon>Chlorophyta</taxon>
        <taxon>core chlorophytes</taxon>
        <taxon>Ulvophyceae</taxon>
        <taxon>OUU clade</taxon>
        <taxon>Ulvales</taxon>
        <taxon>Ulvaceae</taxon>
        <taxon>Ulva</taxon>
    </lineage>
</organism>
<name>A0A2Z6FB88_9CHLO</name>
<reference evidence="2" key="1">
    <citation type="submission" date="2018-05" db="EMBL/GenBank/DDBJ databases">
        <title>The mitochondrial and chloroplast genome sequences of Ulva ohnoi, a green-tide-forming macroalga in the southern coast regions of Japan.</title>
        <authorList>
            <person name="Suzuki S."/>
            <person name="Yamaguchi H."/>
            <person name="Hiraoka M."/>
            <person name="Kawachi M."/>
        </authorList>
    </citation>
    <scope>NUCLEOTIDE SEQUENCE</scope>
    <source>
        <strain evidence="2">KU-3321</strain>
    </source>
</reference>
<evidence type="ECO:0000313" key="2">
    <source>
        <dbReference type="EMBL" id="BBE21003.1"/>
    </source>
</evidence>
<geneLocation type="chloroplast" evidence="2"/>
<dbReference type="GO" id="GO:0003964">
    <property type="term" value="F:RNA-directed DNA polymerase activity"/>
    <property type="evidence" value="ECO:0007669"/>
    <property type="project" value="UniProtKB-KW"/>
</dbReference>
<dbReference type="Pfam" id="PF13655">
    <property type="entry name" value="RVT_N"/>
    <property type="match status" value="1"/>
</dbReference>
<protein>
    <submittedName>
        <fullName evidence="2">Group II intron reverse transcriptase/maturase</fullName>
    </submittedName>
</protein>
<dbReference type="CDD" id="cd01651">
    <property type="entry name" value="RT_G2_intron"/>
    <property type="match status" value="1"/>
</dbReference>
<accession>A0A2Z6FB88</accession>
<dbReference type="InterPro" id="IPR025960">
    <property type="entry name" value="RVT_N"/>
</dbReference>
<dbReference type="InterPro" id="IPR003615">
    <property type="entry name" value="HNH_nuc"/>
</dbReference>
<dbReference type="Pfam" id="PF00078">
    <property type="entry name" value="RVT_1"/>
    <property type="match status" value="1"/>
</dbReference>
<dbReference type="AlphaFoldDB" id="A0A2Z6FB88"/>
<dbReference type="InterPro" id="IPR043502">
    <property type="entry name" value="DNA/RNA_pol_sf"/>
</dbReference>
<keyword evidence="2" id="KW-0934">Plastid</keyword>
<gene>
    <name evidence="2" type="primary">orf519</name>
</gene>
<keyword evidence="2" id="KW-0150">Chloroplast</keyword>
<dbReference type="PROSITE" id="PS50878">
    <property type="entry name" value="RT_POL"/>
    <property type="match status" value="1"/>
</dbReference>
<sequence length="519" mass="60852">MTTKENFAEKWKDLPWKNFEKNLFRLQHRIYKANLENDTNRVYKLQCLILGSPCARYLAVRQVTQLNMGKKTAGIDGKLSLSPKQRLELAEELKNLKSWKHQDLRRIHIPKPNGEKRPLGIPTINDRAMQCLVKYALEPVYESIASKGSYGFRPGRSTWDIQTNIFLNLQSTSNGYNKSILELDIEKCFDKINHNKLMSMIKLPRHSKNFIWSALRAGVLNERFITTEGTPQGGVISPLLCNIALHGIEDIWNESICKTRINQRGLRYADDLIYFIKPNEDVNLLRTKIDQFLAERGLNVKASKTKLVKSTEGFDFLGWHFKVKAKNNKFVSYPTSKSRLQLINKIKTTMKDTRYTLEQRLDKVKSIYTGWWNYNQYCDMRQIDLWSIQEWTNNYVKRHSKISRKERTEIMKSLFTGHSFHVNAHVSVAGNKSPYNNDWLYWAKRKSKKYSGPLLRTTIKQNFKCHHCGNPFRSDDIIELHHLDGNNKNNNMSNFVALHRYCHQHQKIHSEIRFRKVNS</sequence>
<feature type="domain" description="Reverse transcriptase" evidence="1">
    <location>
        <begin position="90"/>
        <end position="321"/>
    </location>
</feature>
<dbReference type="PANTHER" id="PTHR34047:SF8">
    <property type="entry name" value="PROTEIN YKFC"/>
    <property type="match status" value="1"/>
</dbReference>
<dbReference type="InterPro" id="IPR051083">
    <property type="entry name" value="GrpII_Intron_Splice-Mob/Def"/>
</dbReference>
<dbReference type="InterPro" id="IPR000477">
    <property type="entry name" value="RT_dom"/>
</dbReference>
<proteinExistence type="predicted"/>
<keyword evidence="2" id="KW-0695">RNA-directed DNA polymerase</keyword>